<dbReference type="Proteomes" id="UP000000365">
    <property type="component" value="Chromosome"/>
</dbReference>
<dbReference type="EMBL" id="CP000559">
    <property type="protein sequence ID" value="ABN06427.1"/>
    <property type="molecule type" value="Genomic_DNA"/>
</dbReference>
<dbReference type="OrthoDB" id="70388at2157"/>
<accession>A2SQ21</accession>
<evidence type="ECO:0000256" key="1">
    <source>
        <dbReference type="SAM" id="Phobius"/>
    </source>
</evidence>
<protein>
    <submittedName>
        <fullName evidence="2">Uncharacterized protein</fullName>
    </submittedName>
</protein>
<dbReference type="eggNOG" id="arCOG09475">
    <property type="taxonomic scope" value="Archaea"/>
</dbReference>
<organism evidence="2 3">
    <name type="scientific">Methanocorpusculum labreanum (strain ATCC 43576 / DSM 4855 / Z)</name>
    <dbReference type="NCBI Taxonomy" id="410358"/>
    <lineage>
        <taxon>Archaea</taxon>
        <taxon>Methanobacteriati</taxon>
        <taxon>Methanobacteriota</taxon>
        <taxon>Stenosarchaea group</taxon>
        <taxon>Methanomicrobia</taxon>
        <taxon>Methanomicrobiales</taxon>
        <taxon>Methanocorpusculaceae</taxon>
        <taxon>Methanocorpusculum</taxon>
    </lineage>
</organism>
<keyword evidence="1" id="KW-0472">Membrane</keyword>
<reference evidence="2 3" key="1">
    <citation type="journal article" date="2009" name="Stand. Genomic Sci.">
        <title>Complete genome sequence of Methanocorpusculum labreanum type strain Z.</title>
        <authorList>
            <person name="Anderson I.J."/>
            <person name="Sieprawska-Lupa M."/>
            <person name="Goltsman E."/>
            <person name="Lapidus A."/>
            <person name="Copeland A."/>
            <person name="Glavina Del Rio T."/>
            <person name="Tice H."/>
            <person name="Dalin E."/>
            <person name="Barry K."/>
            <person name="Pitluck S."/>
            <person name="Hauser L."/>
            <person name="Land M."/>
            <person name="Lucas S."/>
            <person name="Richardson P."/>
            <person name="Whitman W.B."/>
            <person name="Kyrpides N.C."/>
        </authorList>
    </citation>
    <scope>NUCLEOTIDE SEQUENCE [LARGE SCALE GENOMIC DNA]</scope>
    <source>
        <strain evidence="3">ATCC 43576 / DSM 4855 / Z</strain>
    </source>
</reference>
<proteinExistence type="predicted"/>
<sequence length="298" mass="31869">MIGNSHIRKIILASIILISLLLVGAGSAAFAENGPFPGTEDVFLKISNDVRFDNTGNNTYYLPTSLGTESMHISESSQKSSSNPAVVTNNQSGTFYVYETGGAGYIDDVVLMVGVSGDISDDFKIKISSSGYVWEPVAQNSFKSLDFASVATYKTNAISTSFDKSDLLYGPVSLRPADAAGLTFYPTQTTNEKFYVMLVDLDVGTCTIANGNLINNGCAEIDYEISGVTGEVTFIPYGYRDIPKNDPKQVLGWTAASTEGITVECTDTPVTEPTKSPISAFLIIAGIMGSAYLVARRK</sequence>
<gene>
    <name evidence="2" type="ordered locus">Mlab_0251</name>
</gene>
<evidence type="ECO:0000313" key="2">
    <source>
        <dbReference type="EMBL" id="ABN06427.1"/>
    </source>
</evidence>
<name>A2SQ21_METLZ</name>
<keyword evidence="1" id="KW-1133">Transmembrane helix</keyword>
<evidence type="ECO:0000313" key="3">
    <source>
        <dbReference type="Proteomes" id="UP000000365"/>
    </source>
</evidence>
<dbReference type="AlphaFoldDB" id="A2SQ21"/>
<feature type="transmembrane region" description="Helical" evidence="1">
    <location>
        <begin position="278"/>
        <end position="295"/>
    </location>
</feature>
<dbReference type="HOGENOM" id="CLU_932600_0_0_2"/>
<dbReference type="STRING" id="410358.Mlab_0251"/>
<dbReference type="KEGG" id="mla:Mlab_0251"/>
<dbReference type="GeneID" id="4795532"/>
<dbReference type="RefSeq" id="WP_011832628.1">
    <property type="nucleotide sequence ID" value="NC_008942.1"/>
</dbReference>
<keyword evidence="1" id="KW-0812">Transmembrane</keyword>
<keyword evidence="3" id="KW-1185">Reference proteome</keyword>